<dbReference type="Gene3D" id="1.10.260.40">
    <property type="entry name" value="lambda repressor-like DNA-binding domains"/>
    <property type="match status" value="1"/>
</dbReference>
<sequence>MNGTPRNSRATLADVASLAGVSRTAASFALNGSGRVSQATIKKVHDAARKLSYTPNTVARNLRGARLGTIALHLPPDASSFVYYSEITGGVVDAASAEGVLVVHLPTDPKHVEQALRQVDGVIVVDATDNDPSLATILSSSLPVVAGEATPALLPAPDVVIASDHRAGIQQLLNHLEARGCTFPALIAPHATTAWTRETRSGYQEWCRQRGIPVEIVDTSFPSKPDEVQIATDDLLRQVPEIDGVITLTDGTVFTAITTALAHGRTIGKDFLVASAVDSILLEHTTPSVTALDLTPHVFGERCTRELLQRIRVAATGSSTGTASANSKPRTLNHPISLNVRSSTRGEGLNMEIYLTGQRLITP</sequence>
<evidence type="ECO:0000256" key="3">
    <source>
        <dbReference type="ARBA" id="ARBA00023163"/>
    </source>
</evidence>
<evidence type="ECO:0000259" key="4">
    <source>
        <dbReference type="PROSITE" id="PS50932"/>
    </source>
</evidence>
<accession>A0ABT2HVC7</accession>
<feature type="domain" description="HTH lacI-type" evidence="4">
    <location>
        <begin position="10"/>
        <end position="64"/>
    </location>
</feature>
<proteinExistence type="predicted"/>
<dbReference type="Gene3D" id="3.40.50.2300">
    <property type="match status" value="2"/>
</dbReference>
<evidence type="ECO:0000256" key="1">
    <source>
        <dbReference type="ARBA" id="ARBA00023015"/>
    </source>
</evidence>
<dbReference type="InterPro" id="IPR010982">
    <property type="entry name" value="Lambda_DNA-bd_dom_sf"/>
</dbReference>
<organism evidence="5 6">
    <name type="scientific">Pseudoclavibacter albus</name>
    <dbReference type="NCBI Taxonomy" id="272241"/>
    <lineage>
        <taxon>Bacteria</taxon>
        <taxon>Bacillati</taxon>
        <taxon>Actinomycetota</taxon>
        <taxon>Actinomycetes</taxon>
        <taxon>Micrococcales</taxon>
        <taxon>Microbacteriaceae</taxon>
        <taxon>Pseudoclavibacter</taxon>
    </lineage>
</organism>
<dbReference type="SUPFAM" id="SSF47413">
    <property type="entry name" value="lambda repressor-like DNA-binding domains"/>
    <property type="match status" value="1"/>
</dbReference>
<dbReference type="PANTHER" id="PTHR30146">
    <property type="entry name" value="LACI-RELATED TRANSCRIPTIONAL REPRESSOR"/>
    <property type="match status" value="1"/>
</dbReference>
<dbReference type="InterPro" id="IPR000843">
    <property type="entry name" value="HTH_LacI"/>
</dbReference>
<evidence type="ECO:0000313" key="5">
    <source>
        <dbReference type="EMBL" id="MCT2042090.1"/>
    </source>
</evidence>
<dbReference type="SMART" id="SM00354">
    <property type="entry name" value="HTH_LACI"/>
    <property type="match status" value="1"/>
</dbReference>
<evidence type="ECO:0000256" key="2">
    <source>
        <dbReference type="ARBA" id="ARBA00023125"/>
    </source>
</evidence>
<dbReference type="CDD" id="cd06267">
    <property type="entry name" value="PBP1_LacI_sugar_binding-like"/>
    <property type="match status" value="1"/>
</dbReference>
<evidence type="ECO:0000313" key="6">
    <source>
        <dbReference type="Proteomes" id="UP001525379"/>
    </source>
</evidence>
<dbReference type="SUPFAM" id="SSF53822">
    <property type="entry name" value="Periplasmic binding protein-like I"/>
    <property type="match status" value="1"/>
</dbReference>
<name>A0ABT2HVC7_9MICO</name>
<dbReference type="RefSeq" id="WP_206395469.1">
    <property type="nucleotide sequence ID" value="NZ_JAFDPW010000004.1"/>
</dbReference>
<gene>
    <name evidence="5" type="ORF">M3D15_01860</name>
</gene>
<dbReference type="PROSITE" id="PS50932">
    <property type="entry name" value="HTH_LACI_2"/>
    <property type="match status" value="1"/>
</dbReference>
<dbReference type="InterPro" id="IPR046335">
    <property type="entry name" value="LacI/GalR-like_sensor"/>
</dbReference>
<dbReference type="Pfam" id="PF00356">
    <property type="entry name" value="LacI"/>
    <property type="match status" value="1"/>
</dbReference>
<dbReference type="CDD" id="cd01392">
    <property type="entry name" value="HTH_LacI"/>
    <property type="match status" value="1"/>
</dbReference>
<comment type="caution">
    <text evidence="5">The sequence shown here is derived from an EMBL/GenBank/DDBJ whole genome shotgun (WGS) entry which is preliminary data.</text>
</comment>
<dbReference type="EMBL" id="JALXSQ010000004">
    <property type="protein sequence ID" value="MCT2042090.1"/>
    <property type="molecule type" value="Genomic_DNA"/>
</dbReference>
<dbReference type="PROSITE" id="PS00356">
    <property type="entry name" value="HTH_LACI_1"/>
    <property type="match status" value="1"/>
</dbReference>
<protein>
    <submittedName>
        <fullName evidence="5">LacI family transcriptional regulator</fullName>
    </submittedName>
</protein>
<dbReference type="Proteomes" id="UP001525379">
    <property type="component" value="Unassembled WGS sequence"/>
</dbReference>
<dbReference type="Pfam" id="PF13377">
    <property type="entry name" value="Peripla_BP_3"/>
    <property type="match status" value="1"/>
</dbReference>
<reference evidence="5 6" key="1">
    <citation type="submission" date="2022-04" db="EMBL/GenBank/DDBJ databases">
        <title>Human microbiome associated bacterial genomes.</title>
        <authorList>
            <person name="Sandstrom S."/>
            <person name="Salamzade R."/>
            <person name="Kalan L.R."/>
        </authorList>
    </citation>
    <scope>NUCLEOTIDE SEQUENCE [LARGE SCALE GENOMIC DNA]</scope>
    <source>
        <strain evidence="6">p3-SID1799</strain>
    </source>
</reference>
<keyword evidence="1" id="KW-0805">Transcription regulation</keyword>
<keyword evidence="3" id="KW-0804">Transcription</keyword>
<dbReference type="InterPro" id="IPR028082">
    <property type="entry name" value="Peripla_BP_I"/>
</dbReference>
<keyword evidence="2" id="KW-0238">DNA-binding</keyword>
<keyword evidence="6" id="KW-1185">Reference proteome</keyword>
<dbReference type="PANTHER" id="PTHR30146:SF153">
    <property type="entry name" value="LACTOSE OPERON REPRESSOR"/>
    <property type="match status" value="1"/>
</dbReference>